<keyword evidence="1" id="KW-1133">Transmembrane helix</keyword>
<name>D1W3W2_9BACT</name>
<evidence type="ECO:0000313" key="2">
    <source>
        <dbReference type="EMBL" id="EFA92859.1"/>
    </source>
</evidence>
<feature type="transmembrane region" description="Helical" evidence="1">
    <location>
        <begin position="88"/>
        <end position="112"/>
    </location>
</feature>
<comment type="caution">
    <text evidence="2">The sequence shown here is derived from an EMBL/GenBank/DDBJ whole genome shotgun (WGS) entry which is preliminary data.</text>
</comment>
<gene>
    <name evidence="2" type="ORF">HMPREF0650_0331</name>
</gene>
<proteinExistence type="predicted"/>
<keyword evidence="1" id="KW-0812">Transmembrane</keyword>
<feature type="transmembrane region" description="Helical" evidence="1">
    <location>
        <begin position="48"/>
        <end position="68"/>
    </location>
</feature>
<organism evidence="2 3">
    <name type="scientific">Hoylesella buccalis ATCC 35310</name>
    <dbReference type="NCBI Taxonomy" id="679190"/>
    <lineage>
        <taxon>Bacteria</taxon>
        <taxon>Pseudomonadati</taxon>
        <taxon>Bacteroidota</taxon>
        <taxon>Bacteroidia</taxon>
        <taxon>Bacteroidales</taxon>
        <taxon>Prevotellaceae</taxon>
        <taxon>Hoylesella</taxon>
    </lineage>
</organism>
<reference evidence="2 3" key="1">
    <citation type="submission" date="2009-12" db="EMBL/GenBank/DDBJ databases">
        <title>Genome Sequence of Prevotella buccalis ATCC 35310.</title>
        <authorList>
            <person name="Durkin A.S."/>
            <person name="Madupu R."/>
            <person name="Torralba M."/>
            <person name="Methe B."/>
            <person name="Sutton G."/>
            <person name="Strausberg R.L."/>
            <person name="Nelson K.E."/>
        </authorList>
    </citation>
    <scope>NUCLEOTIDE SEQUENCE [LARGE SCALE GENOMIC DNA]</scope>
    <source>
        <strain evidence="2 3">ATCC 35310</strain>
    </source>
</reference>
<evidence type="ECO:0000256" key="1">
    <source>
        <dbReference type="SAM" id="Phobius"/>
    </source>
</evidence>
<accession>D1W3W2</accession>
<dbReference type="AlphaFoldDB" id="D1W3W2"/>
<keyword evidence="1" id="KW-0472">Membrane</keyword>
<evidence type="ECO:0000313" key="3">
    <source>
        <dbReference type="Proteomes" id="UP000005283"/>
    </source>
</evidence>
<sequence>MEAVFYDINIGIGIARAEGTLAFMFVPYEMLILSVFKKFRILPIQNSHFLIFLIITCGLSLLFTHFLGQKNEEYIGYFHKFESHKNNAVWHVISSIFFIGAVCAGIICIIWWNEN</sequence>
<protein>
    <submittedName>
        <fullName evidence="2">Uncharacterized protein</fullName>
    </submittedName>
</protein>
<feature type="transmembrane region" description="Helical" evidence="1">
    <location>
        <begin position="20"/>
        <end position="36"/>
    </location>
</feature>
<keyword evidence="3" id="KW-1185">Reference proteome</keyword>
<dbReference type="Proteomes" id="UP000005283">
    <property type="component" value="Unassembled WGS sequence"/>
</dbReference>
<dbReference type="EMBL" id="ADEG01000031">
    <property type="protein sequence ID" value="EFA92859.1"/>
    <property type="molecule type" value="Genomic_DNA"/>
</dbReference>